<name>A0A453NT90_AEGTS</name>
<dbReference type="EnsemblPlants" id="AET6Gv20477900.6">
    <property type="protein sequence ID" value="AET6Gv20477900.6"/>
    <property type="gene ID" value="AET6Gv20477900"/>
</dbReference>
<reference evidence="2" key="3">
    <citation type="journal article" date="2017" name="Nature">
        <title>Genome sequence of the progenitor of the wheat D genome Aegilops tauschii.</title>
        <authorList>
            <person name="Luo M.C."/>
            <person name="Gu Y.Q."/>
            <person name="Puiu D."/>
            <person name="Wang H."/>
            <person name="Twardziok S.O."/>
            <person name="Deal K.R."/>
            <person name="Huo N."/>
            <person name="Zhu T."/>
            <person name="Wang L."/>
            <person name="Wang Y."/>
            <person name="McGuire P.E."/>
            <person name="Liu S."/>
            <person name="Long H."/>
            <person name="Ramasamy R.K."/>
            <person name="Rodriguez J.C."/>
            <person name="Van S.L."/>
            <person name="Yuan L."/>
            <person name="Wang Z."/>
            <person name="Xia Z."/>
            <person name="Xiao L."/>
            <person name="Anderson O.D."/>
            <person name="Ouyang S."/>
            <person name="Liang Y."/>
            <person name="Zimin A.V."/>
            <person name="Pertea G."/>
            <person name="Qi P."/>
            <person name="Bennetzen J.L."/>
            <person name="Dai X."/>
            <person name="Dawson M.W."/>
            <person name="Muller H.G."/>
            <person name="Kugler K."/>
            <person name="Rivarola-Duarte L."/>
            <person name="Spannagl M."/>
            <person name="Mayer K.F.X."/>
            <person name="Lu F.H."/>
            <person name="Bevan M.W."/>
            <person name="Leroy P."/>
            <person name="Li P."/>
            <person name="You F.M."/>
            <person name="Sun Q."/>
            <person name="Liu Z."/>
            <person name="Lyons E."/>
            <person name="Wicker T."/>
            <person name="Salzberg S.L."/>
            <person name="Devos K.M."/>
            <person name="Dvorak J."/>
        </authorList>
    </citation>
    <scope>NUCLEOTIDE SEQUENCE [LARGE SCALE GENOMIC DNA]</scope>
    <source>
        <strain evidence="2">cv. AL8/78</strain>
    </source>
</reference>
<dbReference type="Gramene" id="AET6Gv20477900.6">
    <property type="protein sequence ID" value="AET6Gv20477900.6"/>
    <property type="gene ID" value="AET6Gv20477900"/>
</dbReference>
<reference evidence="3" key="2">
    <citation type="journal article" date="2017" name="Nat. Plants">
        <title>The Aegilops tauschii genome reveals multiple impacts of transposons.</title>
        <authorList>
            <person name="Zhao G."/>
            <person name="Zou C."/>
            <person name="Li K."/>
            <person name="Wang K."/>
            <person name="Li T."/>
            <person name="Gao L."/>
            <person name="Zhang X."/>
            <person name="Wang H."/>
            <person name="Yang Z."/>
            <person name="Liu X."/>
            <person name="Jiang W."/>
            <person name="Mao L."/>
            <person name="Kong X."/>
            <person name="Jiao Y."/>
            <person name="Jia J."/>
        </authorList>
    </citation>
    <scope>NUCLEOTIDE SEQUENCE [LARGE SCALE GENOMIC DNA]</scope>
    <source>
        <strain evidence="3">cv. AL8/78</strain>
    </source>
</reference>
<reference evidence="2" key="5">
    <citation type="journal article" date="2021" name="G3 (Bethesda)">
        <title>Aegilops tauschii genome assembly Aet v5.0 features greater sequence contiguity and improved annotation.</title>
        <authorList>
            <person name="Wang L."/>
            <person name="Zhu T."/>
            <person name="Rodriguez J.C."/>
            <person name="Deal K.R."/>
            <person name="Dubcovsky J."/>
            <person name="McGuire P.E."/>
            <person name="Lux T."/>
            <person name="Spannagl M."/>
            <person name="Mayer K.F.X."/>
            <person name="Baldrich P."/>
            <person name="Meyers B.C."/>
            <person name="Huo N."/>
            <person name="Gu Y.Q."/>
            <person name="Zhou H."/>
            <person name="Devos K.M."/>
            <person name="Bennetzen J.L."/>
            <person name="Unver T."/>
            <person name="Budak H."/>
            <person name="Gulick P.J."/>
            <person name="Galiba G."/>
            <person name="Kalapos B."/>
            <person name="Nelson D.R."/>
            <person name="Li P."/>
            <person name="You F.M."/>
            <person name="Luo M.C."/>
            <person name="Dvorak J."/>
        </authorList>
    </citation>
    <scope>NUCLEOTIDE SEQUENCE [LARGE SCALE GENOMIC DNA]</scope>
    <source>
        <strain evidence="2">cv. AL8/78</strain>
    </source>
</reference>
<keyword evidence="3" id="KW-1185">Reference proteome</keyword>
<evidence type="ECO:0000256" key="1">
    <source>
        <dbReference type="SAM" id="MobiDB-lite"/>
    </source>
</evidence>
<proteinExistence type="predicted"/>
<protein>
    <submittedName>
        <fullName evidence="2">Uncharacterized protein</fullName>
    </submittedName>
</protein>
<accession>A0A453NT90</accession>
<sequence>MFAGSEGDSVSSAAAWPSLGRSTRPRRSGDGGRGCTQEPIVRLTEWESASLDLRVPEQELCARARSSAAREPTIAAPPYSFLLPFCALSIPLNSLFALSESSNCKNLTRRKLLLVKCSGDW</sequence>
<reference evidence="3" key="1">
    <citation type="journal article" date="2014" name="Science">
        <title>Ancient hybridizations among the ancestral genomes of bread wheat.</title>
        <authorList>
            <consortium name="International Wheat Genome Sequencing Consortium,"/>
            <person name="Marcussen T."/>
            <person name="Sandve S.R."/>
            <person name="Heier L."/>
            <person name="Spannagl M."/>
            <person name="Pfeifer M."/>
            <person name="Jakobsen K.S."/>
            <person name="Wulff B.B."/>
            <person name="Steuernagel B."/>
            <person name="Mayer K.F."/>
            <person name="Olsen O.A."/>
        </authorList>
    </citation>
    <scope>NUCLEOTIDE SEQUENCE [LARGE SCALE GENOMIC DNA]</scope>
    <source>
        <strain evidence="3">cv. AL8/78</strain>
    </source>
</reference>
<reference evidence="2" key="4">
    <citation type="submission" date="2019-03" db="UniProtKB">
        <authorList>
            <consortium name="EnsemblPlants"/>
        </authorList>
    </citation>
    <scope>IDENTIFICATION</scope>
</reference>
<dbReference type="Proteomes" id="UP000015105">
    <property type="component" value="Chromosome 6D"/>
</dbReference>
<evidence type="ECO:0000313" key="2">
    <source>
        <dbReference type="EnsemblPlants" id="AET6Gv20477900.6"/>
    </source>
</evidence>
<dbReference type="AlphaFoldDB" id="A0A453NT90"/>
<feature type="region of interest" description="Disordered" evidence="1">
    <location>
        <begin position="1"/>
        <end position="38"/>
    </location>
</feature>
<organism evidence="2 3">
    <name type="scientific">Aegilops tauschii subsp. strangulata</name>
    <name type="common">Goatgrass</name>
    <dbReference type="NCBI Taxonomy" id="200361"/>
    <lineage>
        <taxon>Eukaryota</taxon>
        <taxon>Viridiplantae</taxon>
        <taxon>Streptophyta</taxon>
        <taxon>Embryophyta</taxon>
        <taxon>Tracheophyta</taxon>
        <taxon>Spermatophyta</taxon>
        <taxon>Magnoliopsida</taxon>
        <taxon>Liliopsida</taxon>
        <taxon>Poales</taxon>
        <taxon>Poaceae</taxon>
        <taxon>BOP clade</taxon>
        <taxon>Pooideae</taxon>
        <taxon>Triticodae</taxon>
        <taxon>Triticeae</taxon>
        <taxon>Triticinae</taxon>
        <taxon>Aegilops</taxon>
    </lineage>
</organism>
<evidence type="ECO:0000313" key="3">
    <source>
        <dbReference type="Proteomes" id="UP000015105"/>
    </source>
</evidence>